<evidence type="ECO:0000313" key="2">
    <source>
        <dbReference type="EMBL" id="RKF72564.1"/>
    </source>
</evidence>
<evidence type="ECO:0008006" key="4">
    <source>
        <dbReference type="Google" id="ProtNLM"/>
    </source>
</evidence>
<dbReference type="Proteomes" id="UP000285326">
    <property type="component" value="Unassembled WGS sequence"/>
</dbReference>
<name>A0A420IDF5_9PEZI</name>
<dbReference type="EMBL" id="MCBS01024777">
    <property type="protein sequence ID" value="RKF72564.1"/>
    <property type="molecule type" value="Genomic_DNA"/>
</dbReference>
<dbReference type="AlphaFoldDB" id="A0A420IDF5"/>
<feature type="compositionally biased region" description="Basic and acidic residues" evidence="1">
    <location>
        <begin position="239"/>
        <end position="248"/>
    </location>
</feature>
<reference evidence="2 3" key="1">
    <citation type="journal article" date="2018" name="BMC Genomics">
        <title>Comparative genome analyses reveal sequence features reflecting distinct modes of host-adaptation between dicot and monocot powdery mildew.</title>
        <authorList>
            <person name="Wu Y."/>
            <person name="Ma X."/>
            <person name="Pan Z."/>
            <person name="Kale S.D."/>
            <person name="Song Y."/>
            <person name="King H."/>
            <person name="Zhang Q."/>
            <person name="Presley C."/>
            <person name="Deng X."/>
            <person name="Wei C.I."/>
            <person name="Xiao S."/>
        </authorList>
    </citation>
    <scope>NUCLEOTIDE SEQUENCE [LARGE SCALE GENOMIC DNA]</scope>
    <source>
        <strain evidence="2">UMSG1</strain>
    </source>
</reference>
<evidence type="ECO:0000313" key="3">
    <source>
        <dbReference type="Proteomes" id="UP000285326"/>
    </source>
</evidence>
<protein>
    <recommendedName>
        <fullName evidence="4">Dna polymerase iii subunits gamma and tau</fullName>
    </recommendedName>
</protein>
<evidence type="ECO:0000256" key="1">
    <source>
        <dbReference type="SAM" id="MobiDB-lite"/>
    </source>
</evidence>
<gene>
    <name evidence="2" type="ORF">GcM1_247051</name>
</gene>
<organism evidence="2 3">
    <name type="scientific">Golovinomyces cichoracearum</name>
    <dbReference type="NCBI Taxonomy" id="62708"/>
    <lineage>
        <taxon>Eukaryota</taxon>
        <taxon>Fungi</taxon>
        <taxon>Dikarya</taxon>
        <taxon>Ascomycota</taxon>
        <taxon>Pezizomycotina</taxon>
        <taxon>Leotiomycetes</taxon>
        <taxon>Erysiphales</taxon>
        <taxon>Erysiphaceae</taxon>
        <taxon>Golovinomyces</taxon>
    </lineage>
</organism>
<comment type="caution">
    <text evidence="2">The sequence shown here is derived from an EMBL/GenBank/DDBJ whole genome shotgun (WGS) entry which is preliminary data.</text>
</comment>
<accession>A0A420IDF5</accession>
<proteinExistence type="predicted"/>
<feature type="region of interest" description="Disordered" evidence="1">
    <location>
        <begin position="235"/>
        <end position="255"/>
    </location>
</feature>
<sequence>MLINNLPVKKRHRQEADQCISGLGEHHTKRRNPTATHQIPPNLDLPNASNLSCCTNNSQELSSCTVTLQVRNSENDLSSSESKLFLLSYQPSSSPTTLPCGNPLSSYSNRGEGSTPSCPNLVPGNPNFVNDIEMMESFQVLPGPLYHDMSPVITGGRSKEIQHSSASLNLDNEADKDFINSISKVNLFERNSRLHKSVIERDTSPSVIVTGLSDMQMDVEDIRPSSHDFELTTRNGHVKAKENTRPLDDQSCGSSESCQIKRSFSMGYRTNCDKCRLKVPGHFSHIITS</sequence>
<feature type="region of interest" description="Disordered" evidence="1">
    <location>
        <begin position="23"/>
        <end position="42"/>
    </location>
</feature>